<reference evidence="12" key="1">
    <citation type="submission" date="2022-10" db="EMBL/GenBank/DDBJ databases">
        <title>Genome assembly of Pristionchus species.</title>
        <authorList>
            <person name="Yoshida K."/>
            <person name="Sommer R.J."/>
        </authorList>
    </citation>
    <scope>NUCLEOTIDE SEQUENCE [LARGE SCALE GENOMIC DNA]</scope>
    <source>
        <strain evidence="12">RS5460</strain>
    </source>
</reference>
<dbReference type="Pfam" id="PF00105">
    <property type="entry name" value="zf-C4"/>
    <property type="match status" value="1"/>
</dbReference>
<dbReference type="Pfam" id="PF00104">
    <property type="entry name" value="Hormone_recep"/>
    <property type="match status" value="1"/>
</dbReference>
<dbReference type="InterPro" id="IPR035500">
    <property type="entry name" value="NHR-like_dom_sf"/>
</dbReference>
<dbReference type="GO" id="GO:0008270">
    <property type="term" value="F:zinc ion binding"/>
    <property type="evidence" value="ECO:0007669"/>
    <property type="project" value="UniProtKB-KW"/>
</dbReference>
<feature type="region of interest" description="Disordered" evidence="9">
    <location>
        <begin position="74"/>
        <end position="132"/>
    </location>
</feature>
<keyword evidence="4" id="KW-0805">Transcription regulation</keyword>
<dbReference type="PANTHER" id="PTHR46011:SF6">
    <property type="entry name" value="HIGH ZINC ACTIVATED NUCLEAR RECEPTOR PROTEIN"/>
    <property type="match status" value="1"/>
</dbReference>
<dbReference type="GO" id="GO:0043565">
    <property type="term" value="F:sequence-specific DNA binding"/>
    <property type="evidence" value="ECO:0007669"/>
    <property type="project" value="InterPro"/>
</dbReference>
<dbReference type="InterPro" id="IPR000536">
    <property type="entry name" value="Nucl_hrmn_rcpt_lig-bd"/>
</dbReference>
<evidence type="ECO:0000259" key="10">
    <source>
        <dbReference type="PROSITE" id="PS51030"/>
    </source>
</evidence>
<feature type="domain" description="Nuclear receptor" evidence="10">
    <location>
        <begin position="10"/>
        <end position="84"/>
    </location>
</feature>
<evidence type="ECO:0000313" key="12">
    <source>
        <dbReference type="Proteomes" id="UP001328107"/>
    </source>
</evidence>
<dbReference type="AlphaFoldDB" id="A0AAN4ZTY8"/>
<dbReference type="SUPFAM" id="SSF57716">
    <property type="entry name" value="Glucocorticoid receptor-like (DNA-binding domain)"/>
    <property type="match status" value="1"/>
</dbReference>
<dbReference type="SUPFAM" id="SSF48508">
    <property type="entry name" value="Nuclear receptor ligand-binding domain"/>
    <property type="match status" value="1"/>
</dbReference>
<evidence type="ECO:0000256" key="9">
    <source>
        <dbReference type="SAM" id="MobiDB-lite"/>
    </source>
</evidence>
<keyword evidence="5" id="KW-0238">DNA-binding</keyword>
<keyword evidence="3" id="KW-0862">Zinc</keyword>
<proteinExistence type="predicted"/>
<accession>A0AAN4ZTY8</accession>
<dbReference type="GO" id="GO:0003700">
    <property type="term" value="F:DNA-binding transcription factor activity"/>
    <property type="evidence" value="ECO:0007669"/>
    <property type="project" value="InterPro"/>
</dbReference>
<dbReference type="GO" id="GO:0005634">
    <property type="term" value="C:nucleus"/>
    <property type="evidence" value="ECO:0007669"/>
    <property type="project" value="TreeGrafter"/>
</dbReference>
<gene>
    <name evidence="11" type="ORF">PMAYCL1PPCAC_14652</name>
</gene>
<protein>
    <recommendedName>
        <fullName evidence="10">Nuclear receptor domain-containing protein</fullName>
    </recommendedName>
</protein>
<dbReference type="InterPro" id="IPR001628">
    <property type="entry name" value="Znf_hrmn_rcpt"/>
</dbReference>
<dbReference type="Gene3D" id="1.10.565.10">
    <property type="entry name" value="Retinoid X Receptor"/>
    <property type="match status" value="1"/>
</dbReference>
<keyword evidence="6" id="KW-0804">Transcription</keyword>
<keyword evidence="1" id="KW-0479">Metal-binding</keyword>
<comment type="caution">
    <text evidence="11">The sequence shown here is derived from an EMBL/GenBank/DDBJ whole genome shotgun (WGS) entry which is preliminary data.</text>
</comment>
<evidence type="ECO:0000256" key="3">
    <source>
        <dbReference type="ARBA" id="ARBA00022833"/>
    </source>
</evidence>
<keyword evidence="12" id="KW-1185">Reference proteome</keyword>
<evidence type="ECO:0000256" key="8">
    <source>
        <dbReference type="ARBA" id="ARBA00023242"/>
    </source>
</evidence>
<dbReference type="PANTHER" id="PTHR46011">
    <property type="entry name" value="NUCLEAR HORMONE RECEPTOR FAMILY MEMBER NHR-86-RELATED"/>
    <property type="match status" value="1"/>
</dbReference>
<sequence length="392" mass="45468">MPRPKSKRTERACLVCGGITKVLHMGMDVCRACTVFYRRSKGKNFICRSNTSKCPVGEECRKCRFDRLDRLAKKSGSNNDESDDSSDDNVTTKANLAENQPISDRLTEEPRSSLSPDSSSVQNSKPRHGTPLINKLSEKYKVMCDTRLACELSSRVDPPHPMRVYDRNHPLYPATYDSYNRANRIFLTTILQFGVAAFPEFATFNDREKWTVVTNFFTRFRTFDAGYRADKTFPDDMEKGFIGYTLVFSEEAINHFYDDCPNVGDREEATRIHRDRFKTNLRPNREAMRRIGHRHEEFIASLAMMFWSTEGLDVSPDVTRASELYKEIILRELHIYYREDLQLEDYAYRLGEVLMFLQTCEQRAGDMDKHYELLGLLNVFSDDTVAYRLTNV</sequence>
<dbReference type="Gene3D" id="3.30.50.10">
    <property type="entry name" value="Erythroid Transcription Factor GATA-1, subunit A"/>
    <property type="match status" value="1"/>
</dbReference>
<evidence type="ECO:0000256" key="1">
    <source>
        <dbReference type="ARBA" id="ARBA00022723"/>
    </source>
</evidence>
<feature type="compositionally biased region" description="Polar residues" evidence="9">
    <location>
        <begin position="91"/>
        <end position="102"/>
    </location>
</feature>
<evidence type="ECO:0000256" key="2">
    <source>
        <dbReference type="ARBA" id="ARBA00022771"/>
    </source>
</evidence>
<dbReference type="Proteomes" id="UP001328107">
    <property type="component" value="Unassembled WGS sequence"/>
</dbReference>
<evidence type="ECO:0000256" key="4">
    <source>
        <dbReference type="ARBA" id="ARBA00023015"/>
    </source>
</evidence>
<evidence type="ECO:0000313" key="11">
    <source>
        <dbReference type="EMBL" id="GMR44457.1"/>
    </source>
</evidence>
<feature type="compositionally biased region" description="Low complexity" evidence="9">
    <location>
        <begin position="112"/>
        <end position="124"/>
    </location>
</feature>
<dbReference type="InterPro" id="IPR013088">
    <property type="entry name" value="Znf_NHR/GATA"/>
</dbReference>
<dbReference type="SMART" id="SM00399">
    <property type="entry name" value="ZnF_C4"/>
    <property type="match status" value="1"/>
</dbReference>
<dbReference type="PROSITE" id="PS51030">
    <property type="entry name" value="NUCLEAR_REC_DBD_2"/>
    <property type="match status" value="1"/>
</dbReference>
<evidence type="ECO:0000256" key="6">
    <source>
        <dbReference type="ARBA" id="ARBA00023163"/>
    </source>
</evidence>
<keyword evidence="8" id="KW-0539">Nucleus</keyword>
<keyword evidence="2" id="KW-0863">Zinc-finger</keyword>
<evidence type="ECO:0000256" key="7">
    <source>
        <dbReference type="ARBA" id="ARBA00023170"/>
    </source>
</evidence>
<name>A0AAN4ZTY8_9BILA</name>
<organism evidence="11 12">
    <name type="scientific">Pristionchus mayeri</name>
    <dbReference type="NCBI Taxonomy" id="1317129"/>
    <lineage>
        <taxon>Eukaryota</taxon>
        <taxon>Metazoa</taxon>
        <taxon>Ecdysozoa</taxon>
        <taxon>Nematoda</taxon>
        <taxon>Chromadorea</taxon>
        <taxon>Rhabditida</taxon>
        <taxon>Rhabditina</taxon>
        <taxon>Diplogasteromorpha</taxon>
        <taxon>Diplogasteroidea</taxon>
        <taxon>Neodiplogasteridae</taxon>
        <taxon>Pristionchus</taxon>
    </lineage>
</organism>
<dbReference type="EMBL" id="BTRK01000003">
    <property type="protein sequence ID" value="GMR44457.1"/>
    <property type="molecule type" value="Genomic_DNA"/>
</dbReference>
<keyword evidence="7" id="KW-0675">Receptor</keyword>
<evidence type="ECO:0000256" key="5">
    <source>
        <dbReference type="ARBA" id="ARBA00023125"/>
    </source>
</evidence>